<dbReference type="Gene3D" id="1.10.4010.10">
    <property type="entry name" value="Type II deoxyuridine triphosphatase"/>
    <property type="match status" value="1"/>
</dbReference>
<dbReference type="SUPFAM" id="SSF101386">
    <property type="entry name" value="all-alpha NTP pyrophosphatases"/>
    <property type="match status" value="1"/>
</dbReference>
<protein>
    <submittedName>
        <fullName evidence="1">dUTP diphosphatase</fullName>
    </submittedName>
</protein>
<accession>A0ABZ2TL50</accession>
<sequence length="160" mass="19114">MNLKVIFDKQVLLDKKIIENLMKDDSKNLELKRCLALLIELSEFANEVQTFKYWKKHKETNRQKILEEYVDGIHFLTSLAKDKISSEIIPFIKYNDFNLQLAYTFKIFTKLLNNQKSKNIKKAFATYLGLGKLLNIEYDELIDAYYKKNEINFNRIKQNY</sequence>
<organism evidence="1 2">
    <name type="scientific">Metamycoplasma faucium</name>
    <dbReference type="NCBI Taxonomy" id="56142"/>
    <lineage>
        <taxon>Bacteria</taxon>
        <taxon>Bacillati</taxon>
        <taxon>Mycoplasmatota</taxon>
        <taxon>Mycoplasmoidales</taxon>
        <taxon>Metamycoplasmataceae</taxon>
        <taxon>Metamycoplasma</taxon>
    </lineage>
</organism>
<proteinExistence type="predicted"/>
<dbReference type="InterPro" id="IPR014871">
    <property type="entry name" value="dUTPase/dCTP_pyrophosphatase"/>
</dbReference>
<dbReference type="Proteomes" id="UP001622612">
    <property type="component" value="Chromosome"/>
</dbReference>
<dbReference type="EMBL" id="CP088155">
    <property type="protein sequence ID" value="WYM97194.1"/>
    <property type="molecule type" value="Genomic_DNA"/>
</dbReference>
<evidence type="ECO:0000313" key="1">
    <source>
        <dbReference type="EMBL" id="WYM97194.1"/>
    </source>
</evidence>
<dbReference type="Pfam" id="PF08761">
    <property type="entry name" value="dUTPase_2"/>
    <property type="match status" value="1"/>
</dbReference>
<keyword evidence="2" id="KW-1185">Reference proteome</keyword>
<gene>
    <name evidence="1" type="ORF">LQ356_03275</name>
</gene>
<dbReference type="CDD" id="cd11527">
    <property type="entry name" value="NTP-PPase_dUTPase"/>
    <property type="match status" value="1"/>
</dbReference>
<dbReference type="InterPro" id="IPR016947">
    <property type="entry name" value="UCP030140"/>
</dbReference>
<dbReference type="RefSeq" id="WP_405311501.1">
    <property type="nucleotide sequence ID" value="NZ_CP088155.1"/>
</dbReference>
<dbReference type="PIRSF" id="PIRSF030140">
    <property type="entry name" value="UCP030140"/>
    <property type="match status" value="1"/>
</dbReference>
<name>A0ABZ2TL50_9BACT</name>
<reference evidence="1" key="1">
    <citation type="submission" date="2021-11" db="EMBL/GenBank/DDBJ databases">
        <title>The first genome sequence of unculturable Mycoplasma faucium obtained by de novo assembly of metagenomic reads.</title>
        <authorList>
            <person name="Sabat A.J."/>
            <person name="Bathoorn E."/>
            <person name="Akkerboom V."/>
            <person name="Friedrich A.W."/>
        </authorList>
    </citation>
    <scope>NUCLEOTIDE SEQUENCE [LARGE SCALE GENOMIC DNA]</scope>
    <source>
        <strain evidence="1">UMCG-MFM1</strain>
    </source>
</reference>
<evidence type="ECO:0000313" key="2">
    <source>
        <dbReference type="Proteomes" id="UP001622612"/>
    </source>
</evidence>